<evidence type="ECO:0000256" key="9">
    <source>
        <dbReference type="ARBA" id="ARBA00023118"/>
    </source>
</evidence>
<dbReference type="SMART" id="SM00487">
    <property type="entry name" value="DEXDc"/>
    <property type="match status" value="1"/>
</dbReference>
<keyword evidence="4" id="KW-0479">Metal-binding</keyword>
<dbReference type="InterPro" id="IPR006474">
    <property type="entry name" value="Helicase_Cas3_CRISPR-ass_core"/>
</dbReference>
<reference evidence="12 13" key="1">
    <citation type="submission" date="2022-01" db="EMBL/GenBank/DDBJ databases">
        <title>Novel bile acid biosynthetic pathways are enriched in the microbiome of centenarians.</title>
        <authorList>
            <person name="Sato Y."/>
            <person name="Atarashi K."/>
            <person name="Plichta R.D."/>
            <person name="Arai Y."/>
            <person name="Sasajima S."/>
            <person name="Kearney M.S."/>
            <person name="Suda W."/>
            <person name="Takeshita K."/>
            <person name="Sasaki T."/>
            <person name="Okamoto S."/>
            <person name="Skelly N.A."/>
            <person name="Okamura Y."/>
            <person name="Vlamakis H."/>
            <person name="Li Y."/>
            <person name="Tanoue T."/>
            <person name="Takei H."/>
            <person name="Nittono H."/>
            <person name="Narushima S."/>
            <person name="Irie J."/>
            <person name="Itoh H."/>
            <person name="Moriya K."/>
            <person name="Sugiura Y."/>
            <person name="Suematsu M."/>
            <person name="Moritoki N."/>
            <person name="Shibata S."/>
            <person name="Littman R.D."/>
            <person name="Fischbach A.M."/>
            <person name="Uwamino Y."/>
            <person name="Inoue T."/>
            <person name="Honda A."/>
            <person name="Hattori M."/>
            <person name="Murai T."/>
            <person name="Xavier J.R."/>
            <person name="Hirose N."/>
            <person name="Honda K."/>
        </authorList>
    </citation>
    <scope>NUCLEOTIDE SEQUENCE [LARGE SCALE GENOMIC DNA]</scope>
    <source>
        <strain evidence="12 13">CE91-St30</strain>
    </source>
</reference>
<dbReference type="Pfam" id="PF22590">
    <property type="entry name" value="Cas3-like_C_2"/>
    <property type="match status" value="1"/>
</dbReference>
<dbReference type="SUPFAM" id="SSF109604">
    <property type="entry name" value="HD-domain/PDEase-like"/>
    <property type="match status" value="1"/>
</dbReference>
<dbReference type="InterPro" id="IPR006674">
    <property type="entry name" value="HD_domain"/>
</dbReference>
<dbReference type="Proteomes" id="UP001320544">
    <property type="component" value="Chromosome"/>
</dbReference>
<dbReference type="InterPro" id="IPR054712">
    <property type="entry name" value="Cas3-like_dom"/>
</dbReference>
<keyword evidence="7" id="KW-0347">Helicase</keyword>
<keyword evidence="8" id="KW-0067">ATP-binding</keyword>
<dbReference type="Gene3D" id="1.10.3210.30">
    <property type="match status" value="1"/>
</dbReference>
<dbReference type="PROSITE" id="PS51643">
    <property type="entry name" value="HD_CAS3"/>
    <property type="match status" value="1"/>
</dbReference>
<keyword evidence="5" id="KW-0547">Nucleotide-binding</keyword>
<dbReference type="Pfam" id="PF00270">
    <property type="entry name" value="DEAD"/>
    <property type="match status" value="1"/>
</dbReference>
<keyword evidence="13" id="KW-1185">Reference proteome</keyword>
<accession>A0ABN6MIC9</accession>
<proteinExistence type="inferred from homology"/>
<evidence type="ECO:0000256" key="4">
    <source>
        <dbReference type="ARBA" id="ARBA00022723"/>
    </source>
</evidence>
<dbReference type="Gene3D" id="3.40.50.300">
    <property type="entry name" value="P-loop containing nucleotide triphosphate hydrolases"/>
    <property type="match status" value="2"/>
</dbReference>
<dbReference type="PROSITE" id="PS51192">
    <property type="entry name" value="HELICASE_ATP_BIND_1"/>
    <property type="match status" value="1"/>
</dbReference>
<dbReference type="SUPFAM" id="SSF52540">
    <property type="entry name" value="P-loop containing nucleoside triphosphate hydrolases"/>
    <property type="match status" value="1"/>
</dbReference>
<keyword evidence="6" id="KW-0378">Hydrolase</keyword>
<protein>
    <submittedName>
        <fullName evidence="12">CRISPR-associated helicase/endonuclease Cas3</fullName>
    </submittedName>
</protein>
<comment type="similarity">
    <text evidence="1">In the N-terminal section; belongs to the CRISPR-associated nuclease Cas3-HD family.</text>
</comment>
<evidence type="ECO:0000256" key="3">
    <source>
        <dbReference type="ARBA" id="ARBA00022722"/>
    </source>
</evidence>
<dbReference type="NCBIfam" id="TIGR01596">
    <property type="entry name" value="cas3_HD"/>
    <property type="match status" value="1"/>
</dbReference>
<dbReference type="InterPro" id="IPR027417">
    <property type="entry name" value="P-loop_NTPase"/>
</dbReference>
<evidence type="ECO:0000256" key="1">
    <source>
        <dbReference type="ARBA" id="ARBA00006847"/>
    </source>
</evidence>
<evidence type="ECO:0000256" key="6">
    <source>
        <dbReference type="ARBA" id="ARBA00022801"/>
    </source>
</evidence>
<dbReference type="CDD" id="cd17930">
    <property type="entry name" value="DEXHc_cas3"/>
    <property type="match status" value="1"/>
</dbReference>
<dbReference type="Pfam" id="PF01966">
    <property type="entry name" value="HD"/>
    <property type="match status" value="1"/>
</dbReference>
<evidence type="ECO:0000256" key="7">
    <source>
        <dbReference type="ARBA" id="ARBA00022806"/>
    </source>
</evidence>
<evidence type="ECO:0000259" key="10">
    <source>
        <dbReference type="PROSITE" id="PS51192"/>
    </source>
</evidence>
<comment type="similarity">
    <text evidence="2">In the central section; belongs to the CRISPR-associated helicase Cas3 family.</text>
</comment>
<evidence type="ECO:0000256" key="8">
    <source>
        <dbReference type="ARBA" id="ARBA00022840"/>
    </source>
</evidence>
<dbReference type="InterPro" id="IPR011545">
    <property type="entry name" value="DEAD/DEAH_box_helicase_dom"/>
</dbReference>
<evidence type="ECO:0000256" key="5">
    <source>
        <dbReference type="ARBA" id="ARBA00022741"/>
    </source>
</evidence>
<feature type="domain" description="Helicase ATP-binding" evidence="10">
    <location>
        <begin position="241"/>
        <end position="411"/>
    </location>
</feature>
<feature type="domain" description="HD Cas3-type" evidence="11">
    <location>
        <begin position="9"/>
        <end position="174"/>
    </location>
</feature>
<dbReference type="NCBIfam" id="TIGR01587">
    <property type="entry name" value="cas3_core"/>
    <property type="match status" value="1"/>
</dbReference>
<gene>
    <name evidence="12" type="primary">cas3</name>
    <name evidence="12" type="ORF">CE91St30_30790</name>
</gene>
<evidence type="ECO:0000313" key="12">
    <source>
        <dbReference type="EMBL" id="BDE97746.1"/>
    </source>
</evidence>
<sequence length="742" mass="82245">MYYSHVRETDGQKEPVIDHLREVAEMSADFARPFGAEGWAWVMGFAHDIGKYSAGFQRRLLENGSRVDHSTAGAFVLDRSNLPLLSYCVAGHHRGLPDGGTKGDPEDAATLCSRLRKASEGGLPPFDEYRNDVVLEEPQKPALLCKDIPPKEQCYALSFLTRMLFSCLVDADFLCTERFMNNEERVRSSIDGLDALRDALEEKIASFYPSQSDINALRCSVLDACLQVSRGPKGVYSLTVPTGGGKTYASLRFALNHASCIGNDMQRVIYCIPYTSIIDQNAAVFRDVLGGRNVLEHHANFDFDDETEEGRALRLATENWDAPVIVTTNVQFFESLYGSRTSRCRKLHSIAGSVIVLDEAQMLPTKQLVPCVKALAELVKHYGCTVVLCTATQPSLNDFFLECGCEVHEIVPDAVELAEKLRRVTYRYLEKLGDEELADRLCEEPQVLCIVNSRKQARAVYERISGEGSFHLSTLMHPAHRGRVLQEIRRRLSAGEPCRVISTSLIEAGVDVDFPVVYRSLAGIDSMIQAAGRANRNARKSAEESFVYLFEPAESYAVPPDIHQKAAVSRGIMRDLAKRAACDTGTEEEKEGGRCEGVACDIGSLDVMTRYFDDLYGLRKENLDASEVYACLSKYPNPRSIPFETAAQRFQMIEDGSLPVVVPDDAVADDIDAVRYGKPSRGTFRRLGRYSVGVYKQDLESLMRAGAVESIGKDMYILVDQSRYSEEAGLSCAVEGGAGLFY</sequence>
<keyword evidence="3" id="KW-0540">Nuclease</keyword>
<dbReference type="InterPro" id="IPR014001">
    <property type="entry name" value="Helicase_ATP-bd"/>
</dbReference>
<evidence type="ECO:0000313" key="13">
    <source>
        <dbReference type="Proteomes" id="UP001320544"/>
    </source>
</evidence>
<evidence type="ECO:0000259" key="11">
    <source>
        <dbReference type="PROSITE" id="PS51643"/>
    </source>
</evidence>
<name>A0ABN6MIC9_9ACTN</name>
<evidence type="ECO:0000256" key="2">
    <source>
        <dbReference type="ARBA" id="ARBA00009046"/>
    </source>
</evidence>
<keyword evidence="9" id="KW-0051">Antiviral defense</keyword>
<organism evidence="12 13">
    <name type="scientific">Raoultibacter timonensis</name>
    <dbReference type="NCBI Taxonomy" id="1907662"/>
    <lineage>
        <taxon>Bacteria</taxon>
        <taxon>Bacillati</taxon>
        <taxon>Actinomycetota</taxon>
        <taxon>Coriobacteriia</taxon>
        <taxon>Eggerthellales</taxon>
        <taxon>Eggerthellaceae</taxon>
        <taxon>Raoultibacter</taxon>
    </lineage>
</organism>
<dbReference type="InterPro" id="IPR006483">
    <property type="entry name" value="CRISPR-assoc_Cas3_HD"/>
</dbReference>
<dbReference type="CDD" id="cd09641">
    <property type="entry name" value="Cas3''_I"/>
    <property type="match status" value="1"/>
</dbReference>
<dbReference type="RefSeq" id="WP_244387174.1">
    <property type="nucleotide sequence ID" value="NZ_AP025564.1"/>
</dbReference>
<dbReference type="InterPro" id="IPR038257">
    <property type="entry name" value="CRISPR-assoc_Cas3_HD_sf"/>
</dbReference>
<dbReference type="EMBL" id="AP025564">
    <property type="protein sequence ID" value="BDE97746.1"/>
    <property type="molecule type" value="Genomic_DNA"/>
</dbReference>